<feature type="region of interest" description="Disordered" evidence="1">
    <location>
        <begin position="70"/>
        <end position="157"/>
    </location>
</feature>
<sequence>MANFMDFEWVWLLVFLPPIILTCCGCICITILVIIKQCECFDDGRTWPQQEKRGSKVSLVAAEPQAWMVDVEAGGSGSGESSAKLSKSENDTGIKNEDKFSETLVVQTDCDDDSPKDIGSPENSESVNNSIGVDNSVMDTSAGGNITDDVKNESLPG</sequence>
<evidence type="ECO:0000256" key="1">
    <source>
        <dbReference type="SAM" id="MobiDB-lite"/>
    </source>
</evidence>
<protein>
    <recommendedName>
        <fullName evidence="5">Transmembrane protein</fullName>
    </recommendedName>
</protein>
<evidence type="ECO:0000256" key="2">
    <source>
        <dbReference type="SAM" id="Phobius"/>
    </source>
</evidence>
<feature type="compositionally biased region" description="Polar residues" evidence="1">
    <location>
        <begin position="121"/>
        <end position="144"/>
    </location>
</feature>
<feature type="compositionally biased region" description="Basic and acidic residues" evidence="1">
    <location>
        <begin position="86"/>
        <end position="101"/>
    </location>
</feature>
<keyword evidence="2" id="KW-1133">Transmembrane helix</keyword>
<keyword evidence="2" id="KW-0472">Membrane</keyword>
<accession>A0ABP1RY57</accession>
<dbReference type="Proteomes" id="UP001642540">
    <property type="component" value="Unassembled WGS sequence"/>
</dbReference>
<evidence type="ECO:0000313" key="3">
    <source>
        <dbReference type="EMBL" id="CAL8138878.1"/>
    </source>
</evidence>
<reference evidence="3 4" key="1">
    <citation type="submission" date="2024-08" db="EMBL/GenBank/DDBJ databases">
        <authorList>
            <person name="Cucini C."/>
            <person name="Frati F."/>
        </authorList>
    </citation>
    <scope>NUCLEOTIDE SEQUENCE [LARGE SCALE GENOMIC DNA]</scope>
</reference>
<name>A0ABP1RY57_9HEXA</name>
<keyword evidence="4" id="KW-1185">Reference proteome</keyword>
<feature type="transmembrane region" description="Helical" evidence="2">
    <location>
        <begin position="12"/>
        <end position="35"/>
    </location>
</feature>
<dbReference type="EMBL" id="CAXLJM020000124">
    <property type="protein sequence ID" value="CAL8138878.1"/>
    <property type="molecule type" value="Genomic_DNA"/>
</dbReference>
<keyword evidence="2" id="KW-0812">Transmembrane</keyword>
<evidence type="ECO:0008006" key="5">
    <source>
        <dbReference type="Google" id="ProtNLM"/>
    </source>
</evidence>
<gene>
    <name evidence="3" type="ORF">ODALV1_LOCUS27577</name>
</gene>
<proteinExistence type="predicted"/>
<evidence type="ECO:0000313" key="4">
    <source>
        <dbReference type="Proteomes" id="UP001642540"/>
    </source>
</evidence>
<comment type="caution">
    <text evidence="3">The sequence shown here is derived from an EMBL/GenBank/DDBJ whole genome shotgun (WGS) entry which is preliminary data.</text>
</comment>
<organism evidence="3 4">
    <name type="scientific">Orchesella dallaii</name>
    <dbReference type="NCBI Taxonomy" id="48710"/>
    <lineage>
        <taxon>Eukaryota</taxon>
        <taxon>Metazoa</taxon>
        <taxon>Ecdysozoa</taxon>
        <taxon>Arthropoda</taxon>
        <taxon>Hexapoda</taxon>
        <taxon>Collembola</taxon>
        <taxon>Entomobryomorpha</taxon>
        <taxon>Entomobryoidea</taxon>
        <taxon>Orchesellidae</taxon>
        <taxon>Orchesellinae</taxon>
        <taxon>Orchesella</taxon>
    </lineage>
</organism>
<feature type="compositionally biased region" description="Basic and acidic residues" evidence="1">
    <location>
        <begin position="148"/>
        <end position="157"/>
    </location>
</feature>